<evidence type="ECO:0000313" key="2">
    <source>
        <dbReference type="Proteomes" id="UP001498398"/>
    </source>
</evidence>
<reference evidence="1 2" key="1">
    <citation type="submission" date="2024-01" db="EMBL/GenBank/DDBJ databases">
        <title>A draft genome for the cacao thread blight pathogen Marasmiellus scandens.</title>
        <authorList>
            <person name="Baruah I.K."/>
            <person name="Leung J."/>
            <person name="Bukari Y."/>
            <person name="Amoako-Attah I."/>
            <person name="Meinhardt L.W."/>
            <person name="Bailey B.A."/>
            <person name="Cohen S.P."/>
        </authorList>
    </citation>
    <scope>NUCLEOTIDE SEQUENCE [LARGE SCALE GENOMIC DNA]</scope>
    <source>
        <strain evidence="1 2">GH-19</strain>
    </source>
</reference>
<gene>
    <name evidence="1" type="ORF">VKT23_014205</name>
</gene>
<comment type="caution">
    <text evidence="1">The sequence shown here is derived from an EMBL/GenBank/DDBJ whole genome shotgun (WGS) entry which is preliminary data.</text>
</comment>
<dbReference type="EMBL" id="JBANRG010000042">
    <property type="protein sequence ID" value="KAK7446992.1"/>
    <property type="molecule type" value="Genomic_DNA"/>
</dbReference>
<accession>A0ABR1J142</accession>
<evidence type="ECO:0000313" key="1">
    <source>
        <dbReference type="EMBL" id="KAK7446992.1"/>
    </source>
</evidence>
<keyword evidence="2" id="KW-1185">Reference proteome</keyword>
<sequence>MIRVLGIHDNFSVFTDHQNTSELTALHRIFSPYMNPSWFFPPGLVKAMHDDHDRFVSILWSQIIEREDLYTLQEDFRRHFHSSVVSMSVGDTLIAVVIDDHEIQGCFTPKKPMERLLGQVCSEVSSLEGNVFLVSTGCRSISRWEKSIGWVSAIDEVELGLQAWLESYPHLNNSTSCTFLQNISAFLENTFRQGSQSDISLTADEYAELLEHCLLRARFPMTPTPSNHRVIALSRHFIDEHRGLQKSLSNLGKRQLLRIFRQRTKKRRFVRMIAEELGWNVVTVDQLRTSPDAEEELMVPLVSYLDETVAAGWPVDDISDFEPRYRELFLWFSHKWDLEGRPRANPGQWEQAVKVARIRMQNESHCEYRKLLAEPTLNLLK</sequence>
<protein>
    <submittedName>
        <fullName evidence="1">Uncharacterized protein</fullName>
    </submittedName>
</protein>
<organism evidence="1 2">
    <name type="scientific">Marasmiellus scandens</name>
    <dbReference type="NCBI Taxonomy" id="2682957"/>
    <lineage>
        <taxon>Eukaryota</taxon>
        <taxon>Fungi</taxon>
        <taxon>Dikarya</taxon>
        <taxon>Basidiomycota</taxon>
        <taxon>Agaricomycotina</taxon>
        <taxon>Agaricomycetes</taxon>
        <taxon>Agaricomycetidae</taxon>
        <taxon>Agaricales</taxon>
        <taxon>Marasmiineae</taxon>
        <taxon>Omphalotaceae</taxon>
        <taxon>Marasmiellus</taxon>
    </lineage>
</organism>
<dbReference type="Proteomes" id="UP001498398">
    <property type="component" value="Unassembled WGS sequence"/>
</dbReference>
<name>A0ABR1J142_9AGAR</name>
<proteinExistence type="predicted"/>